<reference evidence="2 3" key="1">
    <citation type="journal article" date="2014" name="Genome Announc.">
        <title>Genome sequence of the basidiomycetous fungus Pseudozyma aphidis DSM70725, an efficient producer of biosurfactant mannosylerythritol lipids.</title>
        <authorList>
            <person name="Lorenz S."/>
            <person name="Guenther M."/>
            <person name="Grumaz C."/>
            <person name="Rupp S."/>
            <person name="Zibek S."/>
            <person name="Sohn K."/>
        </authorList>
    </citation>
    <scope>NUCLEOTIDE SEQUENCE [LARGE SCALE GENOMIC DNA]</scope>
    <source>
        <strain evidence="3">ATCC 32657 / CBS 517.83 / DSM 70725 / JCM 10318 / NBRC 10182 / NRRL Y-7954 / St-0401</strain>
    </source>
</reference>
<organism evidence="2 3">
    <name type="scientific">Moesziomyces aphidis</name>
    <name type="common">Pseudozyma aphidis</name>
    <dbReference type="NCBI Taxonomy" id="84754"/>
    <lineage>
        <taxon>Eukaryota</taxon>
        <taxon>Fungi</taxon>
        <taxon>Dikarya</taxon>
        <taxon>Basidiomycota</taxon>
        <taxon>Ustilaginomycotina</taxon>
        <taxon>Ustilaginomycetes</taxon>
        <taxon>Ustilaginales</taxon>
        <taxon>Ustilaginaceae</taxon>
        <taxon>Moesziomyces</taxon>
    </lineage>
</organism>
<accession>W3VI82</accession>
<feature type="region of interest" description="Disordered" evidence="1">
    <location>
        <begin position="138"/>
        <end position="193"/>
    </location>
</feature>
<keyword evidence="3" id="KW-1185">Reference proteome</keyword>
<feature type="region of interest" description="Disordered" evidence="1">
    <location>
        <begin position="205"/>
        <end position="257"/>
    </location>
</feature>
<protein>
    <submittedName>
        <fullName evidence="2">Uncharacterized protein</fullName>
    </submittedName>
</protein>
<dbReference type="AlphaFoldDB" id="W3VI82"/>
<gene>
    <name evidence="2" type="ORF">PaG_05291</name>
</gene>
<dbReference type="EMBL" id="AWNI01000033">
    <property type="protein sequence ID" value="ETS60451.1"/>
    <property type="molecule type" value="Genomic_DNA"/>
</dbReference>
<evidence type="ECO:0000313" key="2">
    <source>
        <dbReference type="EMBL" id="ETS60451.1"/>
    </source>
</evidence>
<name>W3VI82_MOEAP</name>
<dbReference type="Proteomes" id="UP000019462">
    <property type="component" value="Unassembled WGS sequence"/>
</dbReference>
<sequence length="257" mass="29390">MYTSAPSAISLRGSLRILAPRKSAVAIDECRVRSDDCWTRRLAAPRPSTPPLLRRLRAGPPSYLVNVHQFPILLRSDGSVLKDVDRGALPKLGRLLPYLSETLGGVADVDVQRPEPGFDGFYVWQSYDMLCMQAKQGYKSKQHSSKVSPAKRKKHRLDYSKQARTKRTDEQKAADAARQGRNYHRRMANEPADIREARLKKQLKYAPAYQVSRRDDPEFKRRKSENGRRYSKKNGEELRARKRELAAARADDTNRRG</sequence>
<feature type="compositionally biased region" description="Basic and acidic residues" evidence="1">
    <location>
        <begin position="212"/>
        <end position="257"/>
    </location>
</feature>
<comment type="caution">
    <text evidence="2">The sequence shown here is derived from an EMBL/GenBank/DDBJ whole genome shotgun (WGS) entry which is preliminary data.</text>
</comment>
<proteinExistence type="predicted"/>
<feature type="compositionally biased region" description="Basic residues" evidence="1">
    <location>
        <begin position="138"/>
        <end position="156"/>
    </location>
</feature>
<dbReference type="HOGENOM" id="CLU_1082293_0_0_1"/>
<evidence type="ECO:0000256" key="1">
    <source>
        <dbReference type="SAM" id="MobiDB-lite"/>
    </source>
</evidence>
<feature type="compositionally biased region" description="Basic and acidic residues" evidence="1">
    <location>
        <begin position="157"/>
        <end position="175"/>
    </location>
</feature>
<evidence type="ECO:0000313" key="3">
    <source>
        <dbReference type="Proteomes" id="UP000019462"/>
    </source>
</evidence>